<evidence type="ECO:0000313" key="2">
    <source>
        <dbReference type="EMBL" id="VXA86503.1"/>
    </source>
</evidence>
<dbReference type="EMBL" id="CABWLC010000016">
    <property type="protein sequence ID" value="VXA86503.1"/>
    <property type="molecule type" value="Genomic_DNA"/>
</dbReference>
<feature type="compositionally biased region" description="Basic and acidic residues" evidence="1">
    <location>
        <begin position="38"/>
        <end position="48"/>
    </location>
</feature>
<dbReference type="Proteomes" id="UP000439123">
    <property type="component" value="Unassembled WGS sequence"/>
</dbReference>
<accession>A0A653L5G5</accession>
<name>A0A653L5G5_AERVE</name>
<evidence type="ECO:0000256" key="1">
    <source>
        <dbReference type="SAM" id="MobiDB-lite"/>
    </source>
</evidence>
<proteinExistence type="predicted"/>
<dbReference type="AlphaFoldDB" id="A0A653L5G5"/>
<feature type="region of interest" description="Disordered" evidence="1">
    <location>
        <begin position="1"/>
        <end position="85"/>
    </location>
</feature>
<organism evidence="2 3">
    <name type="scientific">Aeromonas veronii</name>
    <dbReference type="NCBI Taxonomy" id="654"/>
    <lineage>
        <taxon>Bacteria</taxon>
        <taxon>Pseudomonadati</taxon>
        <taxon>Pseudomonadota</taxon>
        <taxon>Gammaproteobacteria</taxon>
        <taxon>Aeromonadales</taxon>
        <taxon>Aeromonadaceae</taxon>
        <taxon>Aeromonas</taxon>
    </lineage>
</organism>
<reference evidence="2 3" key="1">
    <citation type="submission" date="2019-10" db="EMBL/GenBank/DDBJ databases">
        <authorList>
            <person name="Karimi E."/>
        </authorList>
    </citation>
    <scope>NUCLEOTIDE SEQUENCE [LARGE SCALE GENOMIC DNA]</scope>
    <source>
        <strain evidence="2">Aeromonas sp. 8C</strain>
    </source>
</reference>
<feature type="compositionally biased region" description="Basic and acidic residues" evidence="1">
    <location>
        <begin position="12"/>
        <end position="30"/>
    </location>
</feature>
<sequence length="105" mass="10909">MGAVEDALIEQGDDHADRTPHRHPGADQHGCRLTGQPEDGHDGGEDGAHGIQRAGDLQRLDDDEGHQYVGYGGGGGDDPALLGPFDEDIGDDGFLDVGLAHLACS</sequence>
<evidence type="ECO:0000313" key="3">
    <source>
        <dbReference type="Proteomes" id="UP000439123"/>
    </source>
</evidence>
<gene>
    <name evidence="2" type="ORF">AERO8C_30090</name>
</gene>
<protein>
    <submittedName>
        <fullName evidence="2">Uncharacterized protein</fullName>
    </submittedName>
</protein>